<comment type="catalytic activity">
    <reaction evidence="1">
        <text>ATP + protein L-histidine = ADP + protein N-phospho-L-histidine.</text>
        <dbReference type="EC" id="2.7.13.3"/>
    </reaction>
</comment>
<keyword evidence="5" id="KW-0808">Transferase</keyword>
<dbReference type="Gene3D" id="6.10.340.10">
    <property type="match status" value="1"/>
</dbReference>
<dbReference type="RefSeq" id="WP_173271426.1">
    <property type="nucleotide sequence ID" value="NZ_AP021889.1"/>
</dbReference>
<dbReference type="Pfam" id="PF02518">
    <property type="entry name" value="HATPase_c"/>
    <property type="match status" value="1"/>
</dbReference>
<dbReference type="PROSITE" id="PS50885">
    <property type="entry name" value="HAMP"/>
    <property type="match status" value="1"/>
</dbReference>
<keyword evidence="8" id="KW-0812">Transmembrane</keyword>
<dbReference type="InterPro" id="IPR036097">
    <property type="entry name" value="HisK_dim/P_sf"/>
</dbReference>
<feature type="domain" description="Histidine kinase" evidence="9">
    <location>
        <begin position="253"/>
        <end position="473"/>
    </location>
</feature>
<dbReference type="SUPFAM" id="SSF55874">
    <property type="entry name" value="ATPase domain of HSP90 chaperone/DNA topoisomerase II/histidine kinase"/>
    <property type="match status" value="1"/>
</dbReference>
<evidence type="ECO:0000256" key="8">
    <source>
        <dbReference type="SAM" id="Phobius"/>
    </source>
</evidence>
<dbReference type="GO" id="GO:0004721">
    <property type="term" value="F:phosphoprotein phosphatase activity"/>
    <property type="evidence" value="ECO:0007669"/>
    <property type="project" value="TreeGrafter"/>
</dbReference>
<keyword evidence="4" id="KW-0597">Phosphoprotein</keyword>
<dbReference type="InterPro" id="IPR005467">
    <property type="entry name" value="His_kinase_dom"/>
</dbReference>
<dbReference type="SMART" id="SM00388">
    <property type="entry name" value="HisKA"/>
    <property type="match status" value="1"/>
</dbReference>
<evidence type="ECO:0000256" key="4">
    <source>
        <dbReference type="ARBA" id="ARBA00022553"/>
    </source>
</evidence>
<dbReference type="InterPro" id="IPR036890">
    <property type="entry name" value="HATPase_C_sf"/>
</dbReference>
<dbReference type="GO" id="GO:0000155">
    <property type="term" value="F:phosphorelay sensor kinase activity"/>
    <property type="evidence" value="ECO:0007669"/>
    <property type="project" value="InterPro"/>
</dbReference>
<evidence type="ECO:0000313" key="11">
    <source>
        <dbReference type="EMBL" id="BBP45584.1"/>
    </source>
</evidence>
<reference evidence="12" key="1">
    <citation type="submission" date="2019-11" db="EMBL/GenBank/DDBJ databases">
        <title>Isolation and characterization of two novel species in the genus Thiomicrorhabdus.</title>
        <authorList>
            <person name="Mochizuki J."/>
            <person name="Kojima H."/>
            <person name="Fukui M."/>
        </authorList>
    </citation>
    <scope>NUCLEOTIDE SEQUENCE [LARGE SCALE GENOMIC DNA]</scope>
    <source>
        <strain evidence="12">aks77</strain>
    </source>
</reference>
<keyword evidence="6 11" id="KW-0418">Kinase</keyword>
<dbReference type="Pfam" id="PF00512">
    <property type="entry name" value="HisKA"/>
    <property type="match status" value="1"/>
</dbReference>
<dbReference type="SMART" id="SM00304">
    <property type="entry name" value="HAMP"/>
    <property type="match status" value="1"/>
</dbReference>
<gene>
    <name evidence="11" type="primary">baeS</name>
    <name evidence="11" type="ORF">THMIRHAS_09570</name>
</gene>
<keyword evidence="12" id="KW-1185">Reference proteome</keyword>
<dbReference type="SMART" id="SM00387">
    <property type="entry name" value="HATPase_c"/>
    <property type="match status" value="1"/>
</dbReference>
<evidence type="ECO:0000256" key="6">
    <source>
        <dbReference type="ARBA" id="ARBA00022777"/>
    </source>
</evidence>
<organism evidence="11 12">
    <name type="scientific">Thiosulfatimonas sediminis</name>
    <dbReference type="NCBI Taxonomy" id="2675054"/>
    <lineage>
        <taxon>Bacteria</taxon>
        <taxon>Pseudomonadati</taxon>
        <taxon>Pseudomonadota</taxon>
        <taxon>Gammaproteobacteria</taxon>
        <taxon>Thiotrichales</taxon>
        <taxon>Piscirickettsiaceae</taxon>
        <taxon>Thiosulfatimonas</taxon>
    </lineage>
</organism>
<dbReference type="EC" id="2.7.13.3" evidence="3"/>
<dbReference type="AlphaFoldDB" id="A0A6F8PU90"/>
<dbReference type="PANTHER" id="PTHR45453">
    <property type="entry name" value="PHOSPHATE REGULON SENSOR PROTEIN PHOR"/>
    <property type="match status" value="1"/>
</dbReference>
<protein>
    <recommendedName>
        <fullName evidence="3">histidine kinase</fullName>
        <ecNumber evidence="3">2.7.13.3</ecNumber>
    </recommendedName>
</protein>
<dbReference type="PROSITE" id="PS50109">
    <property type="entry name" value="HIS_KIN"/>
    <property type="match status" value="1"/>
</dbReference>
<evidence type="ECO:0000259" key="9">
    <source>
        <dbReference type="PROSITE" id="PS50109"/>
    </source>
</evidence>
<dbReference type="GO" id="GO:0016036">
    <property type="term" value="P:cellular response to phosphate starvation"/>
    <property type="evidence" value="ECO:0007669"/>
    <property type="project" value="TreeGrafter"/>
</dbReference>
<dbReference type="EMBL" id="AP021889">
    <property type="protein sequence ID" value="BBP45584.1"/>
    <property type="molecule type" value="Genomic_DNA"/>
</dbReference>
<dbReference type="KEGG" id="tse:THMIRHAS_09570"/>
<dbReference type="CDD" id="cd00082">
    <property type="entry name" value="HisKA"/>
    <property type="match status" value="1"/>
</dbReference>
<dbReference type="InterPro" id="IPR003594">
    <property type="entry name" value="HATPase_dom"/>
</dbReference>
<keyword evidence="7" id="KW-0902">Two-component regulatory system</keyword>
<dbReference type="SUPFAM" id="SSF47384">
    <property type="entry name" value="Homodimeric domain of signal transducing histidine kinase"/>
    <property type="match status" value="1"/>
</dbReference>
<evidence type="ECO:0000313" key="12">
    <source>
        <dbReference type="Proteomes" id="UP000501726"/>
    </source>
</evidence>
<dbReference type="InterPro" id="IPR003661">
    <property type="entry name" value="HisK_dim/P_dom"/>
</dbReference>
<sequence length="475" mass="53579">MGIRLKFVLFLVTFGFVILGTLVWSNQLVLHKTMLHYVDQRDQQRLERLKNNIEIYLQYEPISDVRALPLNAWQRLTFYSHRMDFQQMTTMVPRLIERFNSRRSLPPADEFESRVSLLTPEGDLLYGPAMVASNASLPIMQNGQLLAKISYHPLNELQEQADIEFAASQFKMFTLGAVLITFLALILLWPFGNHFLRPVRELNKAMHRLASGDLSCRLGVKRQDELGALQRNFNHLAATLEAAQGSRNQWVADISHELRTPLTVIHGSIEAMCDDIRPLNKQSLALVQTEVVVLQRLIEDLYQLSLSDVGALQYSMATVNLAEITQQTVEAMYGQAQLKGLLLETDIVPQAWIYGDASRLTQLVANLLSNALNYTDAQSNNGRAGRVQVSLQEQAHNYCLRIVDSSPGVSVDDIKRLTERFFRTEPSRNRRTGGAGLGLAMVSQIAKAHDAKLQIRQAELGGLDVQIVFARELQE</sequence>
<keyword evidence="8" id="KW-0472">Membrane</keyword>
<keyword evidence="8" id="KW-1133">Transmembrane helix</keyword>
<evidence type="ECO:0000256" key="5">
    <source>
        <dbReference type="ARBA" id="ARBA00022679"/>
    </source>
</evidence>
<feature type="transmembrane region" description="Helical" evidence="8">
    <location>
        <begin position="172"/>
        <end position="191"/>
    </location>
</feature>
<evidence type="ECO:0000256" key="7">
    <source>
        <dbReference type="ARBA" id="ARBA00023012"/>
    </source>
</evidence>
<feature type="domain" description="HAMP" evidence="10">
    <location>
        <begin position="193"/>
        <end position="245"/>
    </location>
</feature>
<dbReference type="Pfam" id="PF00672">
    <property type="entry name" value="HAMP"/>
    <property type="match status" value="1"/>
</dbReference>
<dbReference type="Proteomes" id="UP000501726">
    <property type="component" value="Chromosome"/>
</dbReference>
<dbReference type="PANTHER" id="PTHR45453:SF1">
    <property type="entry name" value="PHOSPHATE REGULON SENSOR PROTEIN PHOR"/>
    <property type="match status" value="1"/>
</dbReference>
<name>A0A6F8PU90_9GAMM</name>
<dbReference type="SUPFAM" id="SSF158472">
    <property type="entry name" value="HAMP domain-like"/>
    <property type="match status" value="1"/>
</dbReference>
<accession>A0A6F8PU90</accession>
<comment type="subcellular location">
    <subcellularLocation>
        <location evidence="2">Membrane</location>
    </subcellularLocation>
</comment>
<proteinExistence type="predicted"/>
<dbReference type="Gene3D" id="1.10.287.130">
    <property type="match status" value="1"/>
</dbReference>
<evidence type="ECO:0000259" key="10">
    <source>
        <dbReference type="PROSITE" id="PS50885"/>
    </source>
</evidence>
<dbReference type="Gene3D" id="3.30.565.10">
    <property type="entry name" value="Histidine kinase-like ATPase, C-terminal domain"/>
    <property type="match status" value="1"/>
</dbReference>
<dbReference type="InterPro" id="IPR004358">
    <property type="entry name" value="Sig_transdc_His_kin-like_C"/>
</dbReference>
<dbReference type="CDD" id="cd06225">
    <property type="entry name" value="HAMP"/>
    <property type="match status" value="1"/>
</dbReference>
<dbReference type="InterPro" id="IPR050351">
    <property type="entry name" value="BphY/WalK/GraS-like"/>
</dbReference>
<evidence type="ECO:0000256" key="2">
    <source>
        <dbReference type="ARBA" id="ARBA00004370"/>
    </source>
</evidence>
<evidence type="ECO:0000256" key="3">
    <source>
        <dbReference type="ARBA" id="ARBA00012438"/>
    </source>
</evidence>
<dbReference type="GO" id="GO:0005886">
    <property type="term" value="C:plasma membrane"/>
    <property type="evidence" value="ECO:0007669"/>
    <property type="project" value="TreeGrafter"/>
</dbReference>
<evidence type="ECO:0000256" key="1">
    <source>
        <dbReference type="ARBA" id="ARBA00000085"/>
    </source>
</evidence>
<dbReference type="InterPro" id="IPR003660">
    <property type="entry name" value="HAMP_dom"/>
</dbReference>
<dbReference type="PRINTS" id="PR00344">
    <property type="entry name" value="BCTRLSENSOR"/>
</dbReference>